<evidence type="ECO:0000313" key="7">
    <source>
        <dbReference type="EMBL" id="TXR54741.1"/>
    </source>
</evidence>
<organism evidence="7 8">
    <name type="scientific">Reinekea thalattae</name>
    <dbReference type="NCBI Taxonomy" id="2593301"/>
    <lineage>
        <taxon>Bacteria</taxon>
        <taxon>Pseudomonadati</taxon>
        <taxon>Pseudomonadota</taxon>
        <taxon>Gammaproteobacteria</taxon>
        <taxon>Oceanospirillales</taxon>
        <taxon>Saccharospirillaceae</taxon>
        <taxon>Reinekea</taxon>
    </lineage>
</organism>
<dbReference type="Gene3D" id="1.10.10.10">
    <property type="entry name" value="Winged helix-like DNA-binding domain superfamily/Winged helix DNA-binding domain"/>
    <property type="match status" value="1"/>
</dbReference>
<keyword evidence="3" id="KW-0010">Activator</keyword>
<dbReference type="InterPro" id="IPR011991">
    <property type="entry name" value="ArsR-like_HTH"/>
</dbReference>
<evidence type="ECO:0000256" key="5">
    <source>
        <dbReference type="ARBA" id="ARBA00039227"/>
    </source>
</evidence>
<dbReference type="InterPro" id="IPR019888">
    <property type="entry name" value="Tscrpt_reg_AsnC-like"/>
</dbReference>
<dbReference type="GO" id="GO:0006355">
    <property type="term" value="P:regulation of DNA-templated transcription"/>
    <property type="evidence" value="ECO:0007669"/>
    <property type="project" value="UniProtKB-ARBA"/>
</dbReference>
<dbReference type="SUPFAM" id="SSF46785">
    <property type="entry name" value="Winged helix' DNA-binding domain"/>
    <property type="match status" value="1"/>
</dbReference>
<name>A0A5C8ZC41_9GAMM</name>
<dbReference type="GO" id="GO:0005829">
    <property type="term" value="C:cytosol"/>
    <property type="evidence" value="ECO:0007669"/>
    <property type="project" value="TreeGrafter"/>
</dbReference>
<dbReference type="Pfam" id="PF13412">
    <property type="entry name" value="HTH_24"/>
    <property type="match status" value="1"/>
</dbReference>
<dbReference type="InterPro" id="IPR000485">
    <property type="entry name" value="AsnC-type_HTH_dom"/>
</dbReference>
<dbReference type="OrthoDB" id="8590699at2"/>
<dbReference type="RefSeq" id="WP_147714140.1">
    <property type="nucleotide sequence ID" value="NZ_VKAD01000001.1"/>
</dbReference>
<accession>A0A5C8ZC41</accession>
<gene>
    <name evidence="7" type="ORF">FME95_09450</name>
</gene>
<keyword evidence="4" id="KW-0804">Transcription</keyword>
<dbReference type="InterPro" id="IPR011008">
    <property type="entry name" value="Dimeric_a/b-barrel"/>
</dbReference>
<dbReference type="InterPro" id="IPR019885">
    <property type="entry name" value="Tscrpt_reg_HTH_AsnC-type_CS"/>
</dbReference>
<dbReference type="AlphaFoldDB" id="A0A5C8ZC41"/>
<dbReference type="GO" id="GO:0006524">
    <property type="term" value="P:alanine catabolic process"/>
    <property type="evidence" value="ECO:0007669"/>
    <property type="project" value="TreeGrafter"/>
</dbReference>
<keyword evidence="1" id="KW-0805">Transcription regulation</keyword>
<dbReference type="CDD" id="cd00090">
    <property type="entry name" value="HTH_ARSR"/>
    <property type="match status" value="1"/>
</dbReference>
<sequence>MLLSQTAKRYCSSRVIDAEIHEVAVQKDSGKQRQLDRIDFKILKALQKNARLSYVELAQIVGLSTTPCMERVKRLEASGYILGYHADINADALGLELLVFLEITLTVQSPETFQEFKTAAEKFSYVQECHLISGQSDYLLKLRMSDLKNYRKYLGELLLALPHVRESKSHIVMEEAKQSSLMPLELVNHRFKN</sequence>
<evidence type="ECO:0000259" key="6">
    <source>
        <dbReference type="PROSITE" id="PS50956"/>
    </source>
</evidence>
<dbReference type="PROSITE" id="PS00519">
    <property type="entry name" value="HTH_ASNC_1"/>
    <property type="match status" value="1"/>
</dbReference>
<dbReference type="InterPro" id="IPR019887">
    <property type="entry name" value="Tscrpt_reg_AsnC/Lrp_C"/>
</dbReference>
<proteinExistence type="predicted"/>
<dbReference type="GO" id="GO:0043565">
    <property type="term" value="F:sequence-specific DNA binding"/>
    <property type="evidence" value="ECO:0007669"/>
    <property type="project" value="InterPro"/>
</dbReference>
<dbReference type="PANTHER" id="PTHR30154:SF0">
    <property type="entry name" value="LEUCINE-RESPONSIVE REGULATORY PROTEIN"/>
    <property type="match status" value="1"/>
</dbReference>
<reference evidence="7 8" key="1">
    <citation type="submission" date="2019-07" db="EMBL/GenBank/DDBJ databases">
        <title>Reinekea sp. strain SSH23 genome sequencing and assembly.</title>
        <authorList>
            <person name="Kim I."/>
        </authorList>
    </citation>
    <scope>NUCLEOTIDE SEQUENCE [LARGE SCALE GENOMIC DNA]</scope>
    <source>
        <strain evidence="7 8">SSH23</strain>
    </source>
</reference>
<dbReference type="Pfam" id="PF01037">
    <property type="entry name" value="AsnC_trans_reg"/>
    <property type="match status" value="1"/>
</dbReference>
<dbReference type="PRINTS" id="PR00033">
    <property type="entry name" value="HTHASNC"/>
</dbReference>
<dbReference type="Proteomes" id="UP000321764">
    <property type="component" value="Unassembled WGS sequence"/>
</dbReference>
<dbReference type="PROSITE" id="PS50956">
    <property type="entry name" value="HTH_ASNC_2"/>
    <property type="match status" value="1"/>
</dbReference>
<dbReference type="Gene3D" id="3.30.70.920">
    <property type="match status" value="1"/>
</dbReference>
<dbReference type="InterPro" id="IPR036388">
    <property type="entry name" value="WH-like_DNA-bd_sf"/>
</dbReference>
<dbReference type="PANTHER" id="PTHR30154">
    <property type="entry name" value="LEUCINE-RESPONSIVE REGULATORY PROTEIN"/>
    <property type="match status" value="1"/>
</dbReference>
<comment type="caution">
    <text evidence="7">The sequence shown here is derived from an EMBL/GenBank/DDBJ whole genome shotgun (WGS) entry which is preliminary data.</text>
</comment>
<dbReference type="GO" id="GO:0043201">
    <property type="term" value="P:response to L-leucine"/>
    <property type="evidence" value="ECO:0007669"/>
    <property type="project" value="TreeGrafter"/>
</dbReference>
<evidence type="ECO:0000256" key="1">
    <source>
        <dbReference type="ARBA" id="ARBA00023015"/>
    </source>
</evidence>
<evidence type="ECO:0000256" key="3">
    <source>
        <dbReference type="ARBA" id="ARBA00023159"/>
    </source>
</evidence>
<dbReference type="SUPFAM" id="SSF54909">
    <property type="entry name" value="Dimeric alpha+beta barrel"/>
    <property type="match status" value="1"/>
</dbReference>
<evidence type="ECO:0000256" key="4">
    <source>
        <dbReference type="ARBA" id="ARBA00023163"/>
    </source>
</evidence>
<dbReference type="EMBL" id="VKAD01000001">
    <property type="protein sequence ID" value="TXR54741.1"/>
    <property type="molecule type" value="Genomic_DNA"/>
</dbReference>
<evidence type="ECO:0000313" key="8">
    <source>
        <dbReference type="Proteomes" id="UP000321764"/>
    </source>
</evidence>
<dbReference type="InterPro" id="IPR036390">
    <property type="entry name" value="WH_DNA-bd_sf"/>
</dbReference>
<keyword evidence="2" id="KW-0238">DNA-binding</keyword>
<evidence type="ECO:0000256" key="2">
    <source>
        <dbReference type="ARBA" id="ARBA00023125"/>
    </source>
</evidence>
<protein>
    <recommendedName>
        <fullName evidence="5">Leucine-responsive regulatory protein</fullName>
    </recommendedName>
</protein>
<dbReference type="SMART" id="SM00344">
    <property type="entry name" value="HTH_ASNC"/>
    <property type="match status" value="1"/>
</dbReference>
<keyword evidence="8" id="KW-1185">Reference proteome</keyword>
<feature type="domain" description="HTH asnC-type" evidence="6">
    <location>
        <begin position="35"/>
        <end position="96"/>
    </location>
</feature>